<dbReference type="InterPro" id="IPR022742">
    <property type="entry name" value="Hydrolase_4"/>
</dbReference>
<accession>A0ABV9YT47</accession>
<dbReference type="Pfam" id="PF12146">
    <property type="entry name" value="Hydrolase_4"/>
    <property type="match status" value="1"/>
</dbReference>
<evidence type="ECO:0000259" key="1">
    <source>
        <dbReference type="Pfam" id="PF12146"/>
    </source>
</evidence>
<dbReference type="SUPFAM" id="SSF53474">
    <property type="entry name" value="alpha/beta-Hydrolases"/>
    <property type="match status" value="1"/>
</dbReference>
<keyword evidence="2" id="KW-0378">Hydrolase</keyword>
<comment type="caution">
    <text evidence="2">The sequence shown here is derived from an EMBL/GenBank/DDBJ whole genome shotgun (WGS) entry which is preliminary data.</text>
</comment>
<gene>
    <name evidence="2" type="ORF">ACFPBZ_21415</name>
</gene>
<name>A0ABV9YT47_9PSEU</name>
<protein>
    <submittedName>
        <fullName evidence="2">Alpha/beta hydrolase family protein</fullName>
    </submittedName>
</protein>
<reference evidence="3" key="1">
    <citation type="journal article" date="2019" name="Int. J. Syst. Evol. Microbiol.">
        <title>The Global Catalogue of Microorganisms (GCM) 10K type strain sequencing project: providing services to taxonomists for standard genome sequencing and annotation.</title>
        <authorList>
            <consortium name="The Broad Institute Genomics Platform"/>
            <consortium name="The Broad Institute Genome Sequencing Center for Infectious Disease"/>
            <person name="Wu L."/>
            <person name="Ma J."/>
        </authorList>
    </citation>
    <scope>NUCLEOTIDE SEQUENCE [LARGE SCALE GENOMIC DNA]</scope>
    <source>
        <strain evidence="3">CGMCC 4.7093</strain>
    </source>
</reference>
<dbReference type="Gene3D" id="3.40.50.1820">
    <property type="entry name" value="alpha/beta hydrolase"/>
    <property type="match status" value="1"/>
</dbReference>
<dbReference type="RefSeq" id="WP_378038141.1">
    <property type="nucleotide sequence ID" value="NZ_JBHSIV010000027.1"/>
</dbReference>
<dbReference type="EMBL" id="JBHSIV010000027">
    <property type="protein sequence ID" value="MFC5064797.1"/>
    <property type="molecule type" value="Genomic_DNA"/>
</dbReference>
<proteinExistence type="predicted"/>
<evidence type="ECO:0000313" key="3">
    <source>
        <dbReference type="Proteomes" id="UP001595947"/>
    </source>
</evidence>
<keyword evidence="3" id="KW-1185">Reference proteome</keyword>
<evidence type="ECO:0000313" key="2">
    <source>
        <dbReference type="EMBL" id="MFC5064797.1"/>
    </source>
</evidence>
<dbReference type="InterPro" id="IPR029058">
    <property type="entry name" value="AB_hydrolase_fold"/>
</dbReference>
<feature type="domain" description="Serine aminopeptidase S33" evidence="1">
    <location>
        <begin position="45"/>
        <end position="144"/>
    </location>
</feature>
<organism evidence="2 3">
    <name type="scientific">Actinomycetospora atypica</name>
    <dbReference type="NCBI Taxonomy" id="1290095"/>
    <lineage>
        <taxon>Bacteria</taxon>
        <taxon>Bacillati</taxon>
        <taxon>Actinomycetota</taxon>
        <taxon>Actinomycetes</taxon>
        <taxon>Pseudonocardiales</taxon>
        <taxon>Pseudonocardiaceae</taxon>
        <taxon>Actinomycetospora</taxon>
    </lineage>
</organism>
<dbReference type="GO" id="GO:0016787">
    <property type="term" value="F:hydrolase activity"/>
    <property type="evidence" value="ECO:0007669"/>
    <property type="project" value="UniProtKB-KW"/>
</dbReference>
<sequence length="282" mass="29189">MAIGLSTLPGVLLTYPALGEAVPCPYGRFEIEAVLDAAVVGQPPLVLLSHGTGTAPDVYRGLAADLAHAGLAVAALSHAGNRLGDDTLAGTAEVLTRRTRQAVEAADLALEALGRDGSDRHRVGVVGHSLGAATALALAGARPSTMPWETADATERPIEVSRDARVAALVLLMPATPWFGRPGALADVDAATLMLTAEHDDHTPAWHGEILTAGMPHLTHHVVGGGHFAALTHFGPRAVAAGLPPALDPPGFDRAAAQRRWHPRVADWLTTHLRDAAVPAQG</sequence>
<dbReference type="Proteomes" id="UP001595947">
    <property type="component" value="Unassembled WGS sequence"/>
</dbReference>